<dbReference type="EMBL" id="MFTS01000001">
    <property type="protein sequence ID" value="OGI68692.1"/>
    <property type="molecule type" value="Genomic_DNA"/>
</dbReference>
<keyword evidence="1" id="KW-1133">Transmembrane helix</keyword>
<sequence length="74" mass="8529">MKWIKKHSALSLFLAFLLDWGLIAIINRGQEASEAVAFLLILLSSLWLFFFFFTAAEVCEKGSFAKFIQLLREE</sequence>
<reference evidence="2 3" key="1">
    <citation type="journal article" date="2016" name="Nat. Commun.">
        <title>Thousands of microbial genomes shed light on interconnected biogeochemical processes in an aquifer system.</title>
        <authorList>
            <person name="Anantharaman K."/>
            <person name="Brown C.T."/>
            <person name="Hug L.A."/>
            <person name="Sharon I."/>
            <person name="Castelle C.J."/>
            <person name="Probst A.J."/>
            <person name="Thomas B.C."/>
            <person name="Singh A."/>
            <person name="Wilkins M.J."/>
            <person name="Karaoz U."/>
            <person name="Brodie E.L."/>
            <person name="Williams K.H."/>
            <person name="Hubbard S.S."/>
            <person name="Banfield J.F."/>
        </authorList>
    </citation>
    <scope>NUCLEOTIDE SEQUENCE [LARGE SCALE GENOMIC DNA]</scope>
</reference>
<evidence type="ECO:0000256" key="1">
    <source>
        <dbReference type="SAM" id="Phobius"/>
    </source>
</evidence>
<name>A0A1F6VGG1_9BACT</name>
<keyword evidence="1" id="KW-0472">Membrane</keyword>
<accession>A0A1F6VGG1</accession>
<evidence type="ECO:0000313" key="3">
    <source>
        <dbReference type="Proteomes" id="UP000178235"/>
    </source>
</evidence>
<keyword evidence="1" id="KW-0812">Transmembrane</keyword>
<comment type="caution">
    <text evidence="2">The sequence shown here is derived from an EMBL/GenBank/DDBJ whole genome shotgun (WGS) entry which is preliminary data.</text>
</comment>
<evidence type="ECO:0000313" key="2">
    <source>
        <dbReference type="EMBL" id="OGI68692.1"/>
    </source>
</evidence>
<feature type="transmembrane region" description="Helical" evidence="1">
    <location>
        <begin position="34"/>
        <end position="56"/>
    </location>
</feature>
<proteinExistence type="predicted"/>
<evidence type="ECO:0008006" key="4">
    <source>
        <dbReference type="Google" id="ProtNLM"/>
    </source>
</evidence>
<protein>
    <recommendedName>
        <fullName evidence="4">RDD domain-containing protein</fullName>
    </recommendedName>
</protein>
<dbReference type="Proteomes" id="UP000178235">
    <property type="component" value="Unassembled WGS sequence"/>
</dbReference>
<organism evidence="2 3">
    <name type="scientific">Candidatus Nomurabacteria bacterium RIFCSPHIGHO2_01_FULL_42_15</name>
    <dbReference type="NCBI Taxonomy" id="1801742"/>
    <lineage>
        <taxon>Bacteria</taxon>
        <taxon>Candidatus Nomuraibacteriota</taxon>
    </lineage>
</organism>
<dbReference type="AlphaFoldDB" id="A0A1F6VGG1"/>
<gene>
    <name evidence="2" type="ORF">A2738_00060</name>
</gene>